<evidence type="ECO:0000313" key="5">
    <source>
        <dbReference type="EMBL" id="SNY74800.1"/>
    </source>
</evidence>
<dbReference type="Pfam" id="PF12833">
    <property type="entry name" value="HTH_18"/>
    <property type="match status" value="1"/>
</dbReference>
<proteinExistence type="predicted"/>
<organism evidence="5 6">
    <name type="scientific">Paractinoplanes atraurantiacus</name>
    <dbReference type="NCBI Taxonomy" id="1036182"/>
    <lineage>
        <taxon>Bacteria</taxon>
        <taxon>Bacillati</taxon>
        <taxon>Actinomycetota</taxon>
        <taxon>Actinomycetes</taxon>
        <taxon>Micromonosporales</taxon>
        <taxon>Micromonosporaceae</taxon>
        <taxon>Paractinoplanes</taxon>
    </lineage>
</organism>
<dbReference type="Gene3D" id="1.10.10.60">
    <property type="entry name" value="Homeodomain-like"/>
    <property type="match status" value="1"/>
</dbReference>
<dbReference type="OrthoDB" id="2559672at2"/>
<dbReference type="PANTHER" id="PTHR46796">
    <property type="entry name" value="HTH-TYPE TRANSCRIPTIONAL ACTIVATOR RHAS-RELATED"/>
    <property type="match status" value="1"/>
</dbReference>
<evidence type="ECO:0000256" key="3">
    <source>
        <dbReference type="ARBA" id="ARBA00023163"/>
    </source>
</evidence>
<reference evidence="5 6" key="1">
    <citation type="submission" date="2017-09" db="EMBL/GenBank/DDBJ databases">
        <authorList>
            <person name="Ehlers B."/>
            <person name="Leendertz F.H."/>
        </authorList>
    </citation>
    <scope>NUCLEOTIDE SEQUENCE [LARGE SCALE GENOMIC DNA]</scope>
    <source>
        <strain evidence="5 6">CGMCC 4.6857</strain>
    </source>
</reference>
<dbReference type="InterPro" id="IPR050204">
    <property type="entry name" value="AraC_XylS_family_regulators"/>
</dbReference>
<dbReference type="AlphaFoldDB" id="A0A285KQC1"/>
<dbReference type="GO" id="GO:0003700">
    <property type="term" value="F:DNA-binding transcription factor activity"/>
    <property type="evidence" value="ECO:0007669"/>
    <property type="project" value="InterPro"/>
</dbReference>
<feature type="domain" description="HTH araC/xylS-type" evidence="4">
    <location>
        <begin position="110"/>
        <end position="206"/>
    </location>
</feature>
<keyword evidence="3" id="KW-0804">Transcription</keyword>
<evidence type="ECO:0000256" key="2">
    <source>
        <dbReference type="ARBA" id="ARBA00023125"/>
    </source>
</evidence>
<protein>
    <submittedName>
        <fullName evidence="5">AraC-type DNA-binding protein</fullName>
    </submittedName>
</protein>
<evidence type="ECO:0000259" key="4">
    <source>
        <dbReference type="PROSITE" id="PS01124"/>
    </source>
</evidence>
<sequence>MPPTVIQKPDTSTVVVFRTTADGDSDVLVSGPRTRGSYHPARPTTACVQVRLPPGRANAVLGVPASALVDRAIRLSDLWGAAAHRLADELAHAPDPEVLLAEALSGPDSDPALTAAMTALSTTARLPEAATRAGVSERYLRTLFARDVGVSPKHFARIARVQRVLSLAGRDSWAAVATRTGYFDQPHMIADFRAIMGVSPAAYLTGRIPPATPCRSLQPASA</sequence>
<dbReference type="InterPro" id="IPR018060">
    <property type="entry name" value="HTH_AraC"/>
</dbReference>
<accession>A0A285KQC1</accession>
<gene>
    <name evidence="5" type="ORF">SAMN05421748_15321</name>
</gene>
<keyword evidence="1" id="KW-0805">Transcription regulation</keyword>
<evidence type="ECO:0000313" key="6">
    <source>
        <dbReference type="Proteomes" id="UP000219612"/>
    </source>
</evidence>
<dbReference type="SMART" id="SM00342">
    <property type="entry name" value="HTH_ARAC"/>
    <property type="match status" value="1"/>
</dbReference>
<dbReference type="PANTHER" id="PTHR46796:SF15">
    <property type="entry name" value="BLL1074 PROTEIN"/>
    <property type="match status" value="1"/>
</dbReference>
<evidence type="ECO:0000256" key="1">
    <source>
        <dbReference type="ARBA" id="ARBA00023015"/>
    </source>
</evidence>
<dbReference type="Proteomes" id="UP000219612">
    <property type="component" value="Unassembled WGS sequence"/>
</dbReference>
<dbReference type="RefSeq" id="WP_097329208.1">
    <property type="nucleotide sequence ID" value="NZ_OBDY01000053.1"/>
</dbReference>
<keyword evidence="6" id="KW-1185">Reference proteome</keyword>
<keyword evidence="2 5" id="KW-0238">DNA-binding</keyword>
<dbReference type="EMBL" id="OBDY01000053">
    <property type="protein sequence ID" value="SNY74800.1"/>
    <property type="molecule type" value="Genomic_DNA"/>
</dbReference>
<dbReference type="PROSITE" id="PS01124">
    <property type="entry name" value="HTH_ARAC_FAMILY_2"/>
    <property type="match status" value="1"/>
</dbReference>
<name>A0A285KQC1_9ACTN</name>
<dbReference type="GO" id="GO:0043565">
    <property type="term" value="F:sequence-specific DNA binding"/>
    <property type="evidence" value="ECO:0007669"/>
    <property type="project" value="InterPro"/>
</dbReference>